<name>A0A7I7TDH4_9MYCO</name>
<dbReference type="KEGG" id="mhev:MHEL_47520"/>
<evidence type="ECO:0000313" key="1">
    <source>
        <dbReference type="EMBL" id="BBY66509.1"/>
    </source>
</evidence>
<sequence>MGTQRPALAAGMAAAGIAGLYHWGVRPKLYTWGATGEEAAAELPGDALVELGTPRTTRAITIDAPVEAVWPWLAQIGENRGGFYSYDFLERLVGAQIHNADIIHLEWQELQAGDTVWLARRYGQWATQLVAEVVPKSHLVLMSAADYDRVQRGAKALGSWAFYLRPQGGQTRLLARGIGGAVGITAFDIAHFVMELGMLRGIRQRAQR</sequence>
<gene>
    <name evidence="1" type="ORF">MHEL_47520</name>
</gene>
<organism evidence="1 2">
    <name type="scientific">Mycolicibacterium helvum</name>
    <dbReference type="NCBI Taxonomy" id="1534349"/>
    <lineage>
        <taxon>Bacteria</taxon>
        <taxon>Bacillati</taxon>
        <taxon>Actinomycetota</taxon>
        <taxon>Actinomycetes</taxon>
        <taxon>Mycobacteriales</taxon>
        <taxon>Mycobacteriaceae</taxon>
        <taxon>Mycolicibacterium</taxon>
    </lineage>
</organism>
<dbReference type="Proteomes" id="UP000467148">
    <property type="component" value="Chromosome"/>
</dbReference>
<dbReference type="InterPro" id="IPR023393">
    <property type="entry name" value="START-like_dom_sf"/>
</dbReference>
<proteinExistence type="predicted"/>
<evidence type="ECO:0000313" key="2">
    <source>
        <dbReference type="Proteomes" id="UP000467148"/>
    </source>
</evidence>
<reference evidence="1 2" key="1">
    <citation type="journal article" date="2019" name="Emerg. Microbes Infect.">
        <title>Comprehensive subspecies identification of 175 nontuberculous mycobacteria species based on 7547 genomic profiles.</title>
        <authorList>
            <person name="Matsumoto Y."/>
            <person name="Kinjo T."/>
            <person name="Motooka D."/>
            <person name="Nabeya D."/>
            <person name="Jung N."/>
            <person name="Uechi K."/>
            <person name="Horii T."/>
            <person name="Iida T."/>
            <person name="Fujita J."/>
            <person name="Nakamura S."/>
        </authorList>
    </citation>
    <scope>NUCLEOTIDE SEQUENCE [LARGE SCALE GENOMIC DNA]</scope>
    <source>
        <strain evidence="1 2">JCM 30396</strain>
    </source>
</reference>
<dbReference type="Gene3D" id="3.30.530.20">
    <property type="match status" value="1"/>
</dbReference>
<dbReference type="EMBL" id="AP022596">
    <property type="protein sequence ID" value="BBY66509.1"/>
    <property type="molecule type" value="Genomic_DNA"/>
</dbReference>
<protein>
    <recommendedName>
        <fullName evidence="3">SRPBCC family protein</fullName>
    </recommendedName>
</protein>
<dbReference type="SUPFAM" id="SSF55961">
    <property type="entry name" value="Bet v1-like"/>
    <property type="match status" value="1"/>
</dbReference>
<dbReference type="RefSeq" id="WP_163750423.1">
    <property type="nucleotide sequence ID" value="NZ_AP022596.1"/>
</dbReference>
<accession>A0A7I7TDH4</accession>
<keyword evidence="2" id="KW-1185">Reference proteome</keyword>
<evidence type="ECO:0008006" key="3">
    <source>
        <dbReference type="Google" id="ProtNLM"/>
    </source>
</evidence>
<dbReference type="AlphaFoldDB" id="A0A7I7TDH4"/>